<dbReference type="SMART" id="SM00827">
    <property type="entry name" value="PKS_AT"/>
    <property type="match status" value="1"/>
</dbReference>
<evidence type="ECO:0000259" key="7">
    <source>
        <dbReference type="SMART" id="SM00827"/>
    </source>
</evidence>
<evidence type="ECO:0000256" key="3">
    <source>
        <dbReference type="ARBA" id="ARBA00022679"/>
    </source>
</evidence>
<evidence type="ECO:0000256" key="4">
    <source>
        <dbReference type="ARBA" id="ARBA00023315"/>
    </source>
</evidence>
<dbReference type="Pfam" id="PF00698">
    <property type="entry name" value="Acyl_transf_1"/>
    <property type="match status" value="1"/>
</dbReference>
<comment type="catalytic activity">
    <reaction evidence="5 6">
        <text>holo-[ACP] + malonyl-CoA = malonyl-[ACP] + CoA</text>
        <dbReference type="Rhea" id="RHEA:41792"/>
        <dbReference type="Rhea" id="RHEA-COMP:9623"/>
        <dbReference type="Rhea" id="RHEA-COMP:9685"/>
        <dbReference type="ChEBI" id="CHEBI:57287"/>
        <dbReference type="ChEBI" id="CHEBI:57384"/>
        <dbReference type="ChEBI" id="CHEBI:64479"/>
        <dbReference type="ChEBI" id="CHEBI:78449"/>
        <dbReference type="EC" id="2.3.1.39"/>
    </reaction>
</comment>
<dbReference type="InterPro" id="IPR050858">
    <property type="entry name" value="Mal-CoA-ACP_Trans/PKS_FabD"/>
</dbReference>
<evidence type="ECO:0000313" key="8">
    <source>
        <dbReference type="EMBL" id="UZP74884.1"/>
    </source>
</evidence>
<dbReference type="Proteomes" id="UP001317963">
    <property type="component" value="Chromosome"/>
</dbReference>
<dbReference type="SUPFAM" id="SSF55048">
    <property type="entry name" value="Probable ACP-binding domain of malonyl-CoA ACP transacylase"/>
    <property type="match status" value="1"/>
</dbReference>
<evidence type="ECO:0000256" key="1">
    <source>
        <dbReference type="ARBA" id="ARBA00013258"/>
    </source>
</evidence>
<keyword evidence="9" id="KW-1185">Reference proteome</keyword>
<reference evidence="8 9" key="1">
    <citation type="submission" date="2019-02" db="EMBL/GenBank/DDBJ databases">
        <title>Halieaceae_genomes.</title>
        <authorList>
            <person name="Li S.-H."/>
        </authorList>
    </citation>
    <scope>NUCLEOTIDE SEQUENCE [LARGE SCALE GENOMIC DNA]</scope>
    <source>
        <strain evidence="8 9">JH123</strain>
    </source>
</reference>
<accession>A0ABY6Q6H3</accession>
<dbReference type="SUPFAM" id="SSF52151">
    <property type="entry name" value="FabD/lysophospholipase-like"/>
    <property type="match status" value="1"/>
</dbReference>
<dbReference type="NCBIfam" id="TIGR00128">
    <property type="entry name" value="fabD"/>
    <property type="match status" value="1"/>
</dbReference>
<dbReference type="PANTHER" id="PTHR42681">
    <property type="entry name" value="MALONYL-COA-ACYL CARRIER PROTEIN TRANSACYLASE, MITOCHONDRIAL"/>
    <property type="match status" value="1"/>
</dbReference>
<evidence type="ECO:0000313" key="9">
    <source>
        <dbReference type="Proteomes" id="UP001317963"/>
    </source>
</evidence>
<dbReference type="RefSeq" id="WP_279241345.1">
    <property type="nucleotide sequence ID" value="NZ_CP036501.1"/>
</dbReference>
<dbReference type="InterPro" id="IPR016036">
    <property type="entry name" value="Malonyl_transacylase_ACP-bd"/>
</dbReference>
<dbReference type="EMBL" id="CP036501">
    <property type="protein sequence ID" value="UZP74884.1"/>
    <property type="molecule type" value="Genomic_DNA"/>
</dbReference>
<gene>
    <name evidence="8" type="primary">fabD</name>
    <name evidence="8" type="ORF">E0F26_09105</name>
</gene>
<dbReference type="InterPro" id="IPR004410">
    <property type="entry name" value="Malonyl_CoA-ACP_transAc_FabD"/>
</dbReference>
<dbReference type="Gene3D" id="3.30.70.250">
    <property type="entry name" value="Malonyl-CoA ACP transacylase, ACP-binding"/>
    <property type="match status" value="1"/>
</dbReference>
<dbReference type="Gene3D" id="3.40.366.10">
    <property type="entry name" value="Malonyl-Coenzyme A Acyl Carrier Protein, domain 2"/>
    <property type="match status" value="1"/>
</dbReference>
<dbReference type="PIRSF" id="PIRSF000446">
    <property type="entry name" value="Mct"/>
    <property type="match status" value="1"/>
</dbReference>
<feature type="domain" description="Malonyl-CoA:ACP transacylase (MAT)" evidence="7">
    <location>
        <begin position="6"/>
        <end position="307"/>
    </location>
</feature>
<evidence type="ECO:0000256" key="5">
    <source>
        <dbReference type="ARBA" id="ARBA00048462"/>
    </source>
</evidence>
<proteinExistence type="inferred from homology"/>
<evidence type="ECO:0000256" key="6">
    <source>
        <dbReference type="PIRNR" id="PIRNR000446"/>
    </source>
</evidence>
<dbReference type="InterPro" id="IPR016035">
    <property type="entry name" value="Acyl_Trfase/lysoPLipase"/>
</dbReference>
<dbReference type="EC" id="2.3.1.39" evidence="1 6"/>
<keyword evidence="3 6" id="KW-0808">Transferase</keyword>
<dbReference type="PANTHER" id="PTHR42681:SF1">
    <property type="entry name" value="MALONYL-COA-ACYL CARRIER PROTEIN TRANSACYLASE, MITOCHONDRIAL"/>
    <property type="match status" value="1"/>
</dbReference>
<keyword evidence="4 6" id="KW-0012">Acyltransferase</keyword>
<dbReference type="InterPro" id="IPR001227">
    <property type="entry name" value="Ac_transferase_dom_sf"/>
</dbReference>
<evidence type="ECO:0000256" key="2">
    <source>
        <dbReference type="ARBA" id="ARBA00018953"/>
    </source>
</evidence>
<dbReference type="GO" id="GO:0004314">
    <property type="term" value="F:[acyl-carrier-protein] S-malonyltransferase activity"/>
    <property type="evidence" value="ECO:0007669"/>
    <property type="project" value="UniProtKB-EC"/>
</dbReference>
<sequence>MTLGVVFPGQGSQRVGMLSEAAGAYPVVQATFAEASDALGYDLWSLVSEDPQERLGLTEFTQPAILTASVALYRACVAEHQISPIAAAGHSLGEYSALVAAGVLSLADGATLVSKRGAAMQKAVPVGEGGMAVVLGLEDAVVSQVCDAISTPDAFVGGVNFNAPGQVVIAGDAKAVAGAVSALKEAGARRAMPLPVSAPFHTPLMQPAAVVMADAFDGVAWSEPSFPVVSNVDGALQTSTEAIKASLVKQISMPVLWTQCVKTLQIAGCDQFIECGPGNVLCGLSKRIDKAVPIKSIESVAALEAGLSDL</sequence>
<organism evidence="8 9">
    <name type="scientific">Candidatus Paraluminiphilus aquimaris</name>
    <dbReference type="NCBI Taxonomy" id="2518994"/>
    <lineage>
        <taxon>Bacteria</taxon>
        <taxon>Pseudomonadati</taxon>
        <taxon>Pseudomonadota</taxon>
        <taxon>Gammaproteobacteria</taxon>
        <taxon>Cellvibrionales</taxon>
        <taxon>Halieaceae</taxon>
        <taxon>Candidatus Paraluminiphilus</taxon>
    </lineage>
</organism>
<dbReference type="InterPro" id="IPR024925">
    <property type="entry name" value="Malonyl_CoA-ACP_transAc"/>
</dbReference>
<name>A0ABY6Q6H3_9GAMM</name>
<protein>
    <recommendedName>
        <fullName evidence="2 6">Malonyl CoA-acyl carrier protein transacylase</fullName>
        <ecNumber evidence="1 6">2.3.1.39</ecNumber>
    </recommendedName>
</protein>
<dbReference type="InterPro" id="IPR014043">
    <property type="entry name" value="Acyl_transferase_dom"/>
</dbReference>
<comment type="similarity">
    <text evidence="6">Belongs to the fabD family.</text>
</comment>